<dbReference type="EMBL" id="CAJZBQ010000057">
    <property type="protein sequence ID" value="CAG9334129.1"/>
    <property type="molecule type" value="Genomic_DNA"/>
</dbReference>
<feature type="signal peptide" evidence="1">
    <location>
        <begin position="1"/>
        <end position="23"/>
    </location>
</feature>
<dbReference type="AlphaFoldDB" id="A0AAU9K6N2"/>
<keyword evidence="1" id="KW-0732">Signal</keyword>
<evidence type="ECO:0000313" key="2">
    <source>
        <dbReference type="EMBL" id="CAG9334129.1"/>
    </source>
</evidence>
<gene>
    <name evidence="2" type="ORF">BSTOLATCC_MIC59978</name>
</gene>
<keyword evidence="3" id="KW-1185">Reference proteome</keyword>
<sequence>MFLALILKDRLLFFICYFSSSHANALFPSITPSENCKFKMKWKYDSNNANSYSFECIDIYGEHNHRAIPETESQSLIECEILSEEIRNEAIKYYYEGFTVKQIQLMVNTNNRTKISKSKIENLTSYYAKKNFKEFTFESLVESKLRNENSIINYDRLSGRFFIFRYKENQYVESIKGCNPSRQHL</sequence>
<proteinExistence type="predicted"/>
<evidence type="ECO:0000313" key="3">
    <source>
        <dbReference type="Proteomes" id="UP001162131"/>
    </source>
</evidence>
<organism evidence="2 3">
    <name type="scientific">Blepharisma stoltei</name>
    <dbReference type="NCBI Taxonomy" id="1481888"/>
    <lineage>
        <taxon>Eukaryota</taxon>
        <taxon>Sar</taxon>
        <taxon>Alveolata</taxon>
        <taxon>Ciliophora</taxon>
        <taxon>Postciliodesmatophora</taxon>
        <taxon>Heterotrichea</taxon>
        <taxon>Heterotrichida</taxon>
        <taxon>Blepharismidae</taxon>
        <taxon>Blepharisma</taxon>
    </lineage>
</organism>
<dbReference type="Proteomes" id="UP001162131">
    <property type="component" value="Unassembled WGS sequence"/>
</dbReference>
<evidence type="ECO:0000256" key="1">
    <source>
        <dbReference type="SAM" id="SignalP"/>
    </source>
</evidence>
<comment type="caution">
    <text evidence="2">The sequence shown here is derived from an EMBL/GenBank/DDBJ whole genome shotgun (WGS) entry which is preliminary data.</text>
</comment>
<accession>A0AAU9K6N2</accession>
<feature type="chain" id="PRO_5043695316" evidence="1">
    <location>
        <begin position="24"/>
        <end position="185"/>
    </location>
</feature>
<protein>
    <submittedName>
        <fullName evidence="2">Uncharacterized protein</fullName>
    </submittedName>
</protein>
<reference evidence="2" key="1">
    <citation type="submission" date="2021-09" db="EMBL/GenBank/DDBJ databases">
        <authorList>
            <consortium name="AG Swart"/>
            <person name="Singh M."/>
            <person name="Singh A."/>
            <person name="Seah K."/>
            <person name="Emmerich C."/>
        </authorList>
    </citation>
    <scope>NUCLEOTIDE SEQUENCE</scope>
    <source>
        <strain evidence="2">ATCC30299</strain>
    </source>
</reference>
<name>A0AAU9K6N2_9CILI</name>